<dbReference type="RefSeq" id="WP_079701961.1">
    <property type="nucleotide sequence ID" value="NZ_FUYR01000001.1"/>
</dbReference>
<evidence type="ECO:0000313" key="3">
    <source>
        <dbReference type="Proteomes" id="UP000189981"/>
    </source>
</evidence>
<dbReference type="STRING" id="572036.SAMN05661099_1490"/>
<dbReference type="EMBL" id="FUYR01000001">
    <property type="protein sequence ID" value="SKB44898.1"/>
    <property type="molecule type" value="Genomic_DNA"/>
</dbReference>
<dbReference type="SUPFAM" id="SSF48452">
    <property type="entry name" value="TPR-like"/>
    <property type="match status" value="1"/>
</dbReference>
<dbReference type="AlphaFoldDB" id="A0A1T5BCE6"/>
<dbReference type="Gene3D" id="1.25.40.390">
    <property type="match status" value="1"/>
</dbReference>
<protein>
    <submittedName>
        <fullName evidence="2">Starch-binding associating with outer membrane</fullName>
    </submittedName>
</protein>
<accession>A0A1T5BCE6</accession>
<evidence type="ECO:0000256" key="1">
    <source>
        <dbReference type="SAM" id="SignalP"/>
    </source>
</evidence>
<sequence length="535" mass="58571">MKTRFKYISSIVAVAAVLILPACEKNFLDINTDPKNPTDLPLTQILPAGETGLAFNLSMNIAGLNAAASTFVHQLVNFRVEEYVVDGTNFGNAWSGSGATYGLYSGTLKDLETVIEKGKAVNAPHFAGVAQVQKAYVYSILVDLFGDIPYTEALKGNEFLTPKFDKDSDVYESLLKLLDEAITNLNATTSSISPDASNEFIYSGDRVKWVRLAKSLKLKMLNQIRLTRDVKAEMNTLITEGNLILNAADDFQIRFGTSSSPENRNPGFVANYNAAGQRESWVSPFFYNVMKNSTDPRLPYYVYNQLTATNNPANPTDYRDGRFVSRRFASQGPNKSFDQRNFQSLVGLFPVGGRYDDGAGGTGTLTNGPSDAPLRLLTSYTMKFILAEAALTAGTNGNPRTLLEEGIRAHFTKVNAYAATVPGSVQTVPQIPAAAINTYVNAILANYDAATAAGKLEIIITQKWIAGFGFGIDLYTDYRRTGYPVIPDPVTDGDAETQAQRTFPNRFPYPNSEIQANPNAPAQPDVYTTKIFWDK</sequence>
<proteinExistence type="predicted"/>
<keyword evidence="1" id="KW-0732">Signal</keyword>
<feature type="chain" id="PRO_5012391459" evidence="1">
    <location>
        <begin position="25"/>
        <end position="535"/>
    </location>
</feature>
<dbReference type="InterPro" id="IPR011990">
    <property type="entry name" value="TPR-like_helical_dom_sf"/>
</dbReference>
<keyword evidence="3" id="KW-1185">Reference proteome</keyword>
<evidence type="ECO:0000313" key="2">
    <source>
        <dbReference type="EMBL" id="SKB44898.1"/>
    </source>
</evidence>
<reference evidence="3" key="1">
    <citation type="submission" date="2017-02" db="EMBL/GenBank/DDBJ databases">
        <authorList>
            <person name="Varghese N."/>
            <person name="Submissions S."/>
        </authorList>
    </citation>
    <scope>NUCLEOTIDE SEQUENCE [LARGE SCALE GENOMIC DNA]</scope>
    <source>
        <strain evidence="3">DSM 22385</strain>
    </source>
</reference>
<dbReference type="Pfam" id="PF12771">
    <property type="entry name" value="SusD-like_2"/>
    <property type="match status" value="1"/>
</dbReference>
<name>A0A1T5BCE6_9SPHI</name>
<dbReference type="InterPro" id="IPR041662">
    <property type="entry name" value="SusD-like_2"/>
</dbReference>
<dbReference type="Proteomes" id="UP000189981">
    <property type="component" value="Unassembled WGS sequence"/>
</dbReference>
<feature type="signal peptide" evidence="1">
    <location>
        <begin position="1"/>
        <end position="24"/>
    </location>
</feature>
<organism evidence="2 3">
    <name type="scientific">Daejeonella lutea</name>
    <dbReference type="NCBI Taxonomy" id="572036"/>
    <lineage>
        <taxon>Bacteria</taxon>
        <taxon>Pseudomonadati</taxon>
        <taxon>Bacteroidota</taxon>
        <taxon>Sphingobacteriia</taxon>
        <taxon>Sphingobacteriales</taxon>
        <taxon>Sphingobacteriaceae</taxon>
        <taxon>Daejeonella</taxon>
    </lineage>
</organism>
<dbReference type="OrthoDB" id="9766256at2"/>
<gene>
    <name evidence="2" type="ORF">SAMN05661099_1490</name>
</gene>